<sequence length="136" mass="14628">MVPPALPNPGFIVTITGVLELAGAAGLLWRPTAPWAAAGLSLLLIVMFPANVYIALNGLTTNPADALIPHTLMQIVFLSATIAVVASYMCHRSSQRPTTARTTRSADLKSHRDCCTGWLPEITQWQKGESITLFND</sequence>
<gene>
    <name evidence="2" type="ORF">JOC74_003347</name>
</gene>
<dbReference type="PANTHER" id="PTHR36974:SF1">
    <property type="entry name" value="DOXX FAMILY MEMBRANE PROTEIN"/>
    <property type="match status" value="1"/>
</dbReference>
<comment type="caution">
    <text evidence="2">The sequence shown here is derived from an EMBL/GenBank/DDBJ whole genome shotgun (WGS) entry which is preliminary data.</text>
</comment>
<name>A0ABS4CZM9_9BACI</name>
<organism evidence="2 3">
    <name type="scientific">Bacillus capparidis</name>
    <dbReference type="NCBI Taxonomy" id="1840411"/>
    <lineage>
        <taxon>Bacteria</taxon>
        <taxon>Bacillati</taxon>
        <taxon>Bacillota</taxon>
        <taxon>Bacilli</taxon>
        <taxon>Bacillales</taxon>
        <taxon>Bacillaceae</taxon>
        <taxon>Bacillus</taxon>
    </lineage>
</organism>
<dbReference type="PANTHER" id="PTHR36974">
    <property type="entry name" value="MEMBRANE PROTEIN-RELATED"/>
    <property type="match status" value="1"/>
</dbReference>
<dbReference type="Proteomes" id="UP000674416">
    <property type="component" value="Unassembled WGS sequence"/>
</dbReference>
<proteinExistence type="predicted"/>
<accession>A0ABS4CZM9</accession>
<dbReference type="EMBL" id="JAFDST010000004">
    <property type="protein sequence ID" value="MBP1082837.1"/>
    <property type="molecule type" value="Genomic_DNA"/>
</dbReference>
<dbReference type="RefSeq" id="WP_211086223.1">
    <property type="nucleotide sequence ID" value="NZ_JAFDST010000004.1"/>
</dbReference>
<evidence type="ECO:0000256" key="1">
    <source>
        <dbReference type="SAM" id="Phobius"/>
    </source>
</evidence>
<keyword evidence="1" id="KW-0472">Membrane</keyword>
<reference evidence="2 3" key="1">
    <citation type="submission" date="2021-01" db="EMBL/GenBank/DDBJ databases">
        <title>Genomic Encyclopedia of Type Strains, Phase IV (KMG-IV): sequencing the most valuable type-strain genomes for metagenomic binning, comparative biology and taxonomic classification.</title>
        <authorList>
            <person name="Goeker M."/>
        </authorList>
    </citation>
    <scope>NUCLEOTIDE SEQUENCE [LARGE SCALE GENOMIC DNA]</scope>
    <source>
        <strain evidence="2 3">DSM 103394</strain>
    </source>
</reference>
<evidence type="ECO:0000313" key="2">
    <source>
        <dbReference type="EMBL" id="MBP1082837.1"/>
    </source>
</evidence>
<keyword evidence="3" id="KW-1185">Reference proteome</keyword>
<feature type="transmembrane region" description="Helical" evidence="1">
    <location>
        <begin position="35"/>
        <end position="56"/>
    </location>
</feature>
<protein>
    <submittedName>
        <fullName evidence="2">Membrane protein</fullName>
    </submittedName>
</protein>
<feature type="transmembrane region" description="Helical" evidence="1">
    <location>
        <begin position="68"/>
        <end position="90"/>
    </location>
</feature>
<evidence type="ECO:0000313" key="3">
    <source>
        <dbReference type="Proteomes" id="UP000674416"/>
    </source>
</evidence>
<keyword evidence="1" id="KW-1133">Transmembrane helix</keyword>
<keyword evidence="1" id="KW-0812">Transmembrane</keyword>
<feature type="transmembrane region" description="Helical" evidence="1">
    <location>
        <begin position="6"/>
        <end position="28"/>
    </location>
</feature>